<evidence type="ECO:0000256" key="7">
    <source>
        <dbReference type="ARBA" id="ARBA00023136"/>
    </source>
</evidence>
<protein>
    <recommendedName>
        <fullName evidence="11">Fat storage-inducing transmembrane protein</fullName>
    </recommendedName>
</protein>
<evidence type="ECO:0000256" key="3">
    <source>
        <dbReference type="ARBA" id="ARBA00022801"/>
    </source>
</evidence>
<evidence type="ECO:0000256" key="4">
    <source>
        <dbReference type="ARBA" id="ARBA00022824"/>
    </source>
</evidence>
<evidence type="ECO:0008006" key="11">
    <source>
        <dbReference type="Google" id="ProtNLM"/>
    </source>
</evidence>
<dbReference type="GO" id="GO:0034389">
    <property type="term" value="P:lipid droplet organization"/>
    <property type="evidence" value="ECO:0007669"/>
    <property type="project" value="TreeGrafter"/>
</dbReference>
<evidence type="ECO:0000256" key="6">
    <source>
        <dbReference type="ARBA" id="ARBA00023098"/>
    </source>
</evidence>
<evidence type="ECO:0000313" key="10">
    <source>
        <dbReference type="Proteomes" id="UP001201163"/>
    </source>
</evidence>
<keyword evidence="2 8" id="KW-0812">Transmembrane</keyword>
<comment type="subcellular location">
    <subcellularLocation>
        <location evidence="1">Endoplasmic reticulum membrane</location>
        <topology evidence="1">Multi-pass membrane protein</topology>
    </subcellularLocation>
</comment>
<feature type="transmembrane region" description="Helical" evidence="8">
    <location>
        <begin position="215"/>
        <end position="234"/>
    </location>
</feature>
<dbReference type="PANTHER" id="PTHR23129:SF0">
    <property type="entry name" value="ACYL-COENZYME A DIPHOSPHATASE FITM2"/>
    <property type="match status" value="1"/>
</dbReference>
<keyword evidence="4" id="KW-0256">Endoplasmic reticulum</keyword>
<dbReference type="GO" id="GO:0005789">
    <property type="term" value="C:endoplasmic reticulum membrane"/>
    <property type="evidence" value="ECO:0007669"/>
    <property type="project" value="UniProtKB-SubCell"/>
</dbReference>
<dbReference type="GO" id="GO:0010945">
    <property type="term" value="F:coenzyme A diphosphatase activity"/>
    <property type="evidence" value="ECO:0007669"/>
    <property type="project" value="InterPro"/>
</dbReference>
<keyword evidence="6" id="KW-0443">Lipid metabolism</keyword>
<evidence type="ECO:0000256" key="1">
    <source>
        <dbReference type="ARBA" id="ARBA00004477"/>
    </source>
</evidence>
<dbReference type="PANTHER" id="PTHR23129">
    <property type="entry name" value="ACYL-COENZYME A DIPHOSPHATASE FITM2"/>
    <property type="match status" value="1"/>
</dbReference>
<evidence type="ECO:0000256" key="5">
    <source>
        <dbReference type="ARBA" id="ARBA00022989"/>
    </source>
</evidence>
<keyword evidence="10" id="KW-1185">Reference proteome</keyword>
<accession>A0AAD4Q814</accession>
<dbReference type="Proteomes" id="UP001201163">
    <property type="component" value="Unassembled WGS sequence"/>
</dbReference>
<evidence type="ECO:0000313" key="9">
    <source>
        <dbReference type="EMBL" id="KAH8985698.1"/>
    </source>
</evidence>
<gene>
    <name evidence="9" type="ORF">EDB92DRAFT_1881947</name>
</gene>
<dbReference type="Pfam" id="PF10261">
    <property type="entry name" value="FIT"/>
    <property type="match status" value="2"/>
</dbReference>
<dbReference type="GO" id="GO:0008654">
    <property type="term" value="P:phospholipid biosynthetic process"/>
    <property type="evidence" value="ECO:0007669"/>
    <property type="project" value="TreeGrafter"/>
</dbReference>
<sequence>MSFLDFRFATLLLVAIAVAHGTYFSLRHNTYLDTSDPLLTVQAHHLADTHTFASKRSPLNLIFLKWAWAWSTAAFLTLLIPTTSSSPHPRRTLRRFLQWVLATAAWYACATSFFGPGLLARLAAVSGAECGLHLGPGSFVPIPASFCAAGLPVTRAAHPELFPLVLVFGPETDLDRPFVPRLRRGHDVSGHVFLLTLAALFLADQLRQTRKVAHVYARTAVGALLALWVVSLWITSVYFHAPSEKISGFFIGVACFVFSQMPLRFSSTP</sequence>
<dbReference type="GO" id="GO:0019915">
    <property type="term" value="P:lipid storage"/>
    <property type="evidence" value="ECO:0007669"/>
    <property type="project" value="InterPro"/>
</dbReference>
<keyword evidence="5 8" id="KW-1133">Transmembrane helix</keyword>
<keyword evidence="7 8" id="KW-0472">Membrane</keyword>
<dbReference type="EMBL" id="JAKELL010000061">
    <property type="protein sequence ID" value="KAH8985698.1"/>
    <property type="molecule type" value="Genomic_DNA"/>
</dbReference>
<organism evidence="9 10">
    <name type="scientific">Lactarius akahatsu</name>
    <dbReference type="NCBI Taxonomy" id="416441"/>
    <lineage>
        <taxon>Eukaryota</taxon>
        <taxon>Fungi</taxon>
        <taxon>Dikarya</taxon>
        <taxon>Basidiomycota</taxon>
        <taxon>Agaricomycotina</taxon>
        <taxon>Agaricomycetes</taxon>
        <taxon>Russulales</taxon>
        <taxon>Russulaceae</taxon>
        <taxon>Lactarius</taxon>
    </lineage>
</organism>
<proteinExistence type="predicted"/>
<name>A0AAD4Q814_9AGAM</name>
<feature type="transmembrane region" description="Helical" evidence="8">
    <location>
        <begin position="96"/>
        <end position="115"/>
    </location>
</feature>
<dbReference type="InterPro" id="IPR019388">
    <property type="entry name" value="FIT"/>
</dbReference>
<evidence type="ECO:0000256" key="8">
    <source>
        <dbReference type="SAM" id="Phobius"/>
    </source>
</evidence>
<comment type="caution">
    <text evidence="9">The sequence shown here is derived from an EMBL/GenBank/DDBJ whole genome shotgun (WGS) entry which is preliminary data.</text>
</comment>
<dbReference type="AlphaFoldDB" id="A0AAD4Q814"/>
<feature type="transmembrane region" description="Helical" evidence="8">
    <location>
        <begin position="246"/>
        <end position="263"/>
    </location>
</feature>
<evidence type="ECO:0000256" key="2">
    <source>
        <dbReference type="ARBA" id="ARBA00022692"/>
    </source>
</evidence>
<keyword evidence="3" id="KW-0378">Hydrolase</keyword>
<reference evidence="9" key="1">
    <citation type="submission" date="2022-01" db="EMBL/GenBank/DDBJ databases">
        <title>Comparative genomics reveals a dynamic genome evolution in the ectomycorrhizal milk-cap (Lactarius) mushrooms.</title>
        <authorList>
            <consortium name="DOE Joint Genome Institute"/>
            <person name="Lebreton A."/>
            <person name="Tang N."/>
            <person name="Kuo A."/>
            <person name="LaButti K."/>
            <person name="Drula E."/>
            <person name="Barry K."/>
            <person name="Clum A."/>
            <person name="Lipzen A."/>
            <person name="Mousain D."/>
            <person name="Ng V."/>
            <person name="Wang R."/>
            <person name="Wang X."/>
            <person name="Dai Y."/>
            <person name="Henrissat B."/>
            <person name="Grigoriev I.V."/>
            <person name="Guerin-Laguette A."/>
            <person name="Yu F."/>
            <person name="Martin F.M."/>
        </authorList>
    </citation>
    <scope>NUCLEOTIDE SEQUENCE</scope>
    <source>
        <strain evidence="9">QP</strain>
    </source>
</reference>
<feature type="transmembrane region" description="Helical" evidence="8">
    <location>
        <begin position="66"/>
        <end position="84"/>
    </location>
</feature>